<evidence type="ECO:0000313" key="1">
    <source>
        <dbReference type="EMBL" id="KAL2340425.1"/>
    </source>
</evidence>
<name>A0ABD1MX62_9FABA</name>
<dbReference type="AlphaFoldDB" id="A0ABD1MX62"/>
<comment type="caution">
    <text evidence="1">The sequence shown here is derived from an EMBL/GenBank/DDBJ whole genome shotgun (WGS) entry which is preliminary data.</text>
</comment>
<proteinExistence type="predicted"/>
<organism evidence="1 2">
    <name type="scientific">Flemingia macrophylla</name>
    <dbReference type="NCBI Taxonomy" id="520843"/>
    <lineage>
        <taxon>Eukaryota</taxon>
        <taxon>Viridiplantae</taxon>
        <taxon>Streptophyta</taxon>
        <taxon>Embryophyta</taxon>
        <taxon>Tracheophyta</taxon>
        <taxon>Spermatophyta</taxon>
        <taxon>Magnoliopsida</taxon>
        <taxon>eudicotyledons</taxon>
        <taxon>Gunneridae</taxon>
        <taxon>Pentapetalae</taxon>
        <taxon>rosids</taxon>
        <taxon>fabids</taxon>
        <taxon>Fabales</taxon>
        <taxon>Fabaceae</taxon>
        <taxon>Papilionoideae</taxon>
        <taxon>50 kb inversion clade</taxon>
        <taxon>NPAAA clade</taxon>
        <taxon>indigoferoid/millettioid clade</taxon>
        <taxon>Phaseoleae</taxon>
        <taxon>Flemingia</taxon>
    </lineage>
</organism>
<evidence type="ECO:0000313" key="2">
    <source>
        <dbReference type="Proteomes" id="UP001603857"/>
    </source>
</evidence>
<sequence length="241" mass="26718">MASNSQQFGARYDAIIIKGFHHVATDTFAEIRKLESKLHALVNLVNQLTVNQKSTSNAIVFGINFSHDHQTNITTAVEPRYLIKKTTSNSQQFSERNHAIVIRGVHDMATYKFVETRKVEGKLDALVNLVTQLAVSQKSASIQFSVRNDVIINSGLHDVGTDTSTEIRKLEGKLDALVNLVTKLAVNHNSTSAARVFGIRSSNDHRTNACPSLRYSGVIGLPKAYTTNIYNRPPHRHTPDT</sequence>
<protein>
    <submittedName>
        <fullName evidence="1">Uncharacterized protein</fullName>
    </submittedName>
</protein>
<dbReference type="Proteomes" id="UP001603857">
    <property type="component" value="Unassembled WGS sequence"/>
</dbReference>
<keyword evidence="2" id="KW-1185">Reference proteome</keyword>
<reference evidence="1 2" key="1">
    <citation type="submission" date="2024-08" db="EMBL/GenBank/DDBJ databases">
        <title>Insights into the chromosomal genome structure of Flemingia macrophylla.</title>
        <authorList>
            <person name="Ding Y."/>
            <person name="Zhao Y."/>
            <person name="Bi W."/>
            <person name="Wu M."/>
            <person name="Zhao G."/>
            <person name="Gong Y."/>
            <person name="Li W."/>
            <person name="Zhang P."/>
        </authorList>
    </citation>
    <scope>NUCLEOTIDE SEQUENCE [LARGE SCALE GENOMIC DNA]</scope>
    <source>
        <strain evidence="1">DYQJB</strain>
        <tissue evidence="1">Leaf</tissue>
    </source>
</reference>
<accession>A0ABD1MX62</accession>
<gene>
    <name evidence="1" type="ORF">Fmac_008365</name>
</gene>
<dbReference type="EMBL" id="JBGMDY010000003">
    <property type="protein sequence ID" value="KAL2340425.1"/>
    <property type="molecule type" value="Genomic_DNA"/>
</dbReference>